<evidence type="ECO:0000313" key="3">
    <source>
        <dbReference type="Proteomes" id="UP000537326"/>
    </source>
</evidence>
<dbReference type="AlphaFoldDB" id="A0A7Y9YJJ9"/>
<dbReference type="EMBL" id="JACBZI010000001">
    <property type="protein sequence ID" value="NYI11495.1"/>
    <property type="molecule type" value="Genomic_DNA"/>
</dbReference>
<keyword evidence="1" id="KW-1133">Transmembrane helix</keyword>
<accession>A0A7Y9YJJ9</accession>
<keyword evidence="1" id="KW-0812">Transmembrane</keyword>
<organism evidence="2 3">
    <name type="scientific">Nocardioides marinus</name>
    <dbReference type="NCBI Taxonomy" id="374514"/>
    <lineage>
        <taxon>Bacteria</taxon>
        <taxon>Bacillati</taxon>
        <taxon>Actinomycetota</taxon>
        <taxon>Actinomycetes</taxon>
        <taxon>Propionibacteriales</taxon>
        <taxon>Nocardioidaceae</taxon>
        <taxon>Nocardioides</taxon>
    </lineage>
</organism>
<dbReference type="RefSeq" id="WP_179532177.1">
    <property type="nucleotide sequence ID" value="NZ_BAAAPP010000006.1"/>
</dbReference>
<feature type="transmembrane region" description="Helical" evidence="1">
    <location>
        <begin position="128"/>
        <end position="151"/>
    </location>
</feature>
<feature type="transmembrane region" description="Helical" evidence="1">
    <location>
        <begin position="52"/>
        <end position="73"/>
    </location>
</feature>
<dbReference type="Proteomes" id="UP000537326">
    <property type="component" value="Unassembled WGS sequence"/>
</dbReference>
<proteinExistence type="predicted"/>
<name>A0A7Y9YJJ9_9ACTN</name>
<sequence>MRNDDWLPVSAAALVAGAMALLLATVLTTDGATTQDMFRTVQEQGGRWLGGAVMYFLASVGLILGLPAIIVLVRGPGRRTATAACVVLAVGYLGTAGYAALLIFFRALVVTEALTPAALEAAAKENGLMAFVFAWVGAFYLGELLLAIALWRAGPGVIARWVPLALLGHVVSLAFVGGPAWVSQVAVVLVALPLCGLAIRVAQR</sequence>
<evidence type="ECO:0000313" key="2">
    <source>
        <dbReference type="EMBL" id="NYI11495.1"/>
    </source>
</evidence>
<reference evidence="2 3" key="1">
    <citation type="submission" date="2020-07" db="EMBL/GenBank/DDBJ databases">
        <title>Sequencing the genomes of 1000 actinobacteria strains.</title>
        <authorList>
            <person name="Klenk H.-P."/>
        </authorList>
    </citation>
    <scope>NUCLEOTIDE SEQUENCE [LARGE SCALE GENOMIC DNA]</scope>
    <source>
        <strain evidence="2 3">DSM 18248</strain>
    </source>
</reference>
<gene>
    <name evidence="2" type="ORF">BKA05_003010</name>
</gene>
<keyword evidence="3" id="KW-1185">Reference proteome</keyword>
<protein>
    <recommendedName>
        <fullName evidence="4">DUF4386 family protein</fullName>
    </recommendedName>
</protein>
<feature type="transmembrane region" description="Helical" evidence="1">
    <location>
        <begin position="85"/>
        <end position="108"/>
    </location>
</feature>
<feature type="transmembrane region" description="Helical" evidence="1">
    <location>
        <begin position="181"/>
        <end position="202"/>
    </location>
</feature>
<keyword evidence="1" id="KW-0472">Membrane</keyword>
<evidence type="ECO:0008006" key="4">
    <source>
        <dbReference type="Google" id="ProtNLM"/>
    </source>
</evidence>
<evidence type="ECO:0000256" key="1">
    <source>
        <dbReference type="SAM" id="Phobius"/>
    </source>
</evidence>
<feature type="transmembrane region" description="Helical" evidence="1">
    <location>
        <begin position="158"/>
        <end position="175"/>
    </location>
</feature>
<comment type="caution">
    <text evidence="2">The sequence shown here is derived from an EMBL/GenBank/DDBJ whole genome shotgun (WGS) entry which is preliminary data.</text>
</comment>